<proteinExistence type="predicted"/>
<evidence type="ECO:0000313" key="2">
    <source>
        <dbReference type="EMBL" id="MFC3700876.1"/>
    </source>
</evidence>
<dbReference type="RefSeq" id="WP_290280420.1">
    <property type="nucleotide sequence ID" value="NZ_JAUFQI010000001.1"/>
</dbReference>
<dbReference type="PROSITE" id="PS51819">
    <property type="entry name" value="VOC"/>
    <property type="match status" value="1"/>
</dbReference>
<reference evidence="3" key="1">
    <citation type="journal article" date="2019" name="Int. J. Syst. Evol. Microbiol.">
        <title>The Global Catalogue of Microorganisms (GCM) 10K type strain sequencing project: providing services to taxonomists for standard genome sequencing and annotation.</title>
        <authorList>
            <consortium name="The Broad Institute Genomics Platform"/>
            <consortium name="The Broad Institute Genome Sequencing Center for Infectious Disease"/>
            <person name="Wu L."/>
            <person name="Ma J."/>
        </authorList>
    </citation>
    <scope>NUCLEOTIDE SEQUENCE [LARGE SCALE GENOMIC DNA]</scope>
    <source>
        <strain evidence="3">CECT 8288</strain>
    </source>
</reference>
<dbReference type="PANTHER" id="PTHR39434">
    <property type="match status" value="1"/>
</dbReference>
<dbReference type="PANTHER" id="PTHR39434:SF1">
    <property type="entry name" value="VOC DOMAIN-CONTAINING PROTEIN"/>
    <property type="match status" value="1"/>
</dbReference>
<dbReference type="InterPro" id="IPR029068">
    <property type="entry name" value="Glyas_Bleomycin-R_OHBP_Dase"/>
</dbReference>
<dbReference type="InterPro" id="IPR004360">
    <property type="entry name" value="Glyas_Fos-R_dOase_dom"/>
</dbReference>
<name>A0ABV7WPZ6_9GAMM</name>
<dbReference type="SUPFAM" id="SSF54593">
    <property type="entry name" value="Glyoxalase/Bleomycin resistance protein/Dihydroxybiphenyl dioxygenase"/>
    <property type="match status" value="1"/>
</dbReference>
<keyword evidence="3" id="KW-1185">Reference proteome</keyword>
<dbReference type="Proteomes" id="UP001595710">
    <property type="component" value="Unassembled WGS sequence"/>
</dbReference>
<sequence>MTPIFHLACHITNINEAKAFYGTLLGCEQGRETETWVDFNFFGHQLSLHLGEPFQVENSGQVAEVKVPMPHFGAILPMQQWQALADRLTKAGISFEYGPTIRYQGEPGEQGTMFFRDPSGNPIELKGFESFEGVFEK</sequence>
<dbReference type="InterPro" id="IPR037523">
    <property type="entry name" value="VOC_core"/>
</dbReference>
<organism evidence="2 3">
    <name type="scientific">Reinekea marina</name>
    <dbReference type="NCBI Taxonomy" id="1310421"/>
    <lineage>
        <taxon>Bacteria</taxon>
        <taxon>Pseudomonadati</taxon>
        <taxon>Pseudomonadota</taxon>
        <taxon>Gammaproteobacteria</taxon>
        <taxon>Oceanospirillales</taxon>
        <taxon>Saccharospirillaceae</taxon>
        <taxon>Reinekea</taxon>
    </lineage>
</organism>
<dbReference type="EMBL" id="JBHRYN010000007">
    <property type="protein sequence ID" value="MFC3700876.1"/>
    <property type="molecule type" value="Genomic_DNA"/>
</dbReference>
<gene>
    <name evidence="2" type="ORF">ACFOND_04415</name>
</gene>
<accession>A0ABV7WPZ6</accession>
<dbReference type="CDD" id="cd08357">
    <property type="entry name" value="VOC_like"/>
    <property type="match status" value="1"/>
</dbReference>
<dbReference type="Gene3D" id="3.10.180.10">
    <property type="entry name" value="2,3-Dihydroxybiphenyl 1,2-Dioxygenase, domain 1"/>
    <property type="match status" value="1"/>
</dbReference>
<comment type="caution">
    <text evidence="2">The sequence shown here is derived from an EMBL/GenBank/DDBJ whole genome shotgun (WGS) entry which is preliminary data.</text>
</comment>
<feature type="domain" description="VOC" evidence="1">
    <location>
        <begin position="3"/>
        <end position="128"/>
    </location>
</feature>
<evidence type="ECO:0000313" key="3">
    <source>
        <dbReference type="Proteomes" id="UP001595710"/>
    </source>
</evidence>
<evidence type="ECO:0000259" key="1">
    <source>
        <dbReference type="PROSITE" id="PS51819"/>
    </source>
</evidence>
<dbReference type="Pfam" id="PF00903">
    <property type="entry name" value="Glyoxalase"/>
    <property type="match status" value="1"/>
</dbReference>
<protein>
    <submittedName>
        <fullName evidence="2">VOC family protein</fullName>
    </submittedName>
</protein>